<dbReference type="CDD" id="cd18793">
    <property type="entry name" value="SF2_C_SNF"/>
    <property type="match status" value="1"/>
</dbReference>
<evidence type="ECO:0000256" key="10">
    <source>
        <dbReference type="SAM" id="MobiDB-lite"/>
    </source>
</evidence>
<dbReference type="AlphaFoldDB" id="A0A2T2N9J5"/>
<dbReference type="GO" id="GO:0008094">
    <property type="term" value="F:ATP-dependent activity, acting on DNA"/>
    <property type="evidence" value="ECO:0007669"/>
    <property type="project" value="TreeGrafter"/>
</dbReference>
<evidence type="ECO:0000259" key="11">
    <source>
        <dbReference type="PROSITE" id="PS50089"/>
    </source>
</evidence>
<feature type="compositionally biased region" description="Low complexity" evidence="10">
    <location>
        <begin position="191"/>
        <end position="205"/>
    </location>
</feature>
<evidence type="ECO:0000256" key="6">
    <source>
        <dbReference type="ARBA" id="ARBA00022806"/>
    </source>
</evidence>
<comment type="similarity">
    <text evidence="1">Belongs to the SNF2/RAD54 helicase family.</text>
</comment>
<dbReference type="Gene3D" id="3.30.40.10">
    <property type="entry name" value="Zinc/RING finger domain, C3HC4 (zinc finger)"/>
    <property type="match status" value="1"/>
</dbReference>
<evidence type="ECO:0000259" key="13">
    <source>
        <dbReference type="PROSITE" id="PS51194"/>
    </source>
</evidence>
<evidence type="ECO:0000256" key="2">
    <source>
        <dbReference type="ARBA" id="ARBA00022723"/>
    </source>
</evidence>
<feature type="compositionally biased region" description="Acidic residues" evidence="10">
    <location>
        <begin position="706"/>
        <end position="723"/>
    </location>
</feature>
<feature type="compositionally biased region" description="Acidic residues" evidence="10">
    <location>
        <begin position="127"/>
        <end position="140"/>
    </location>
</feature>
<feature type="compositionally biased region" description="Basic residues" evidence="10">
    <location>
        <begin position="221"/>
        <end position="230"/>
    </location>
</feature>
<evidence type="ECO:0000259" key="12">
    <source>
        <dbReference type="PROSITE" id="PS51192"/>
    </source>
</evidence>
<protein>
    <recommendedName>
        <fullName evidence="16">P-loop containing nucleoside triphosphate hydrolase protein</fullName>
    </recommendedName>
</protein>
<dbReference type="InterPro" id="IPR017907">
    <property type="entry name" value="Znf_RING_CS"/>
</dbReference>
<dbReference type="PROSITE" id="PS51194">
    <property type="entry name" value="HELICASE_CTER"/>
    <property type="match status" value="1"/>
</dbReference>
<dbReference type="InterPro" id="IPR050628">
    <property type="entry name" value="SNF2_RAD54_helicase_TF"/>
</dbReference>
<feature type="compositionally biased region" description="Basic and acidic residues" evidence="10">
    <location>
        <begin position="84"/>
        <end position="111"/>
    </location>
</feature>
<dbReference type="InterPro" id="IPR049730">
    <property type="entry name" value="SNF2/RAD54-like_C"/>
</dbReference>
<keyword evidence="3" id="KW-0547">Nucleotide-binding</keyword>
<evidence type="ECO:0000256" key="3">
    <source>
        <dbReference type="ARBA" id="ARBA00022741"/>
    </source>
</evidence>
<organism evidence="14 15">
    <name type="scientific">Corynespora cassiicola Philippines</name>
    <dbReference type="NCBI Taxonomy" id="1448308"/>
    <lineage>
        <taxon>Eukaryota</taxon>
        <taxon>Fungi</taxon>
        <taxon>Dikarya</taxon>
        <taxon>Ascomycota</taxon>
        <taxon>Pezizomycotina</taxon>
        <taxon>Dothideomycetes</taxon>
        <taxon>Pleosporomycetidae</taxon>
        <taxon>Pleosporales</taxon>
        <taxon>Corynesporascaceae</taxon>
        <taxon>Corynespora</taxon>
    </lineage>
</organism>
<evidence type="ECO:0000256" key="9">
    <source>
        <dbReference type="PROSITE-ProRule" id="PRU00175"/>
    </source>
</evidence>
<dbReference type="SMART" id="SM00487">
    <property type="entry name" value="DEXDc"/>
    <property type="match status" value="1"/>
</dbReference>
<evidence type="ECO:0000256" key="4">
    <source>
        <dbReference type="ARBA" id="ARBA00022771"/>
    </source>
</evidence>
<dbReference type="PANTHER" id="PTHR45626:SF17">
    <property type="entry name" value="HELICASE-LIKE TRANSCRIPTION FACTOR"/>
    <property type="match status" value="1"/>
</dbReference>
<reference evidence="14 15" key="1">
    <citation type="journal article" date="2018" name="Front. Microbiol.">
        <title>Genome-Wide Analysis of Corynespora cassiicola Leaf Fall Disease Putative Effectors.</title>
        <authorList>
            <person name="Lopez D."/>
            <person name="Ribeiro S."/>
            <person name="Label P."/>
            <person name="Fumanal B."/>
            <person name="Venisse J.S."/>
            <person name="Kohler A."/>
            <person name="de Oliveira R.R."/>
            <person name="Labutti K."/>
            <person name="Lipzen A."/>
            <person name="Lail K."/>
            <person name="Bauer D."/>
            <person name="Ohm R.A."/>
            <person name="Barry K.W."/>
            <person name="Spatafora J."/>
            <person name="Grigoriev I.V."/>
            <person name="Martin F.M."/>
            <person name="Pujade-Renaud V."/>
        </authorList>
    </citation>
    <scope>NUCLEOTIDE SEQUENCE [LARGE SCALE GENOMIC DNA]</scope>
    <source>
        <strain evidence="14 15">Philippines</strain>
    </source>
</reference>
<keyword evidence="4 9" id="KW-0863">Zinc-finger</keyword>
<feature type="compositionally biased region" description="Polar residues" evidence="10">
    <location>
        <begin position="239"/>
        <end position="252"/>
    </location>
</feature>
<keyword evidence="8" id="KW-0067">ATP-binding</keyword>
<dbReference type="SUPFAM" id="SSF57850">
    <property type="entry name" value="RING/U-box"/>
    <property type="match status" value="1"/>
</dbReference>
<keyword evidence="2" id="KW-0479">Metal-binding</keyword>
<dbReference type="InterPro" id="IPR013083">
    <property type="entry name" value="Znf_RING/FYVE/PHD"/>
</dbReference>
<dbReference type="CDD" id="cd00021">
    <property type="entry name" value="Bbox_SF"/>
    <property type="match status" value="1"/>
</dbReference>
<dbReference type="PANTHER" id="PTHR45626">
    <property type="entry name" value="TRANSCRIPTION TERMINATION FACTOR 2-RELATED"/>
    <property type="match status" value="1"/>
</dbReference>
<evidence type="ECO:0000256" key="5">
    <source>
        <dbReference type="ARBA" id="ARBA00022801"/>
    </source>
</evidence>
<feature type="compositionally biased region" description="Basic and acidic residues" evidence="10">
    <location>
        <begin position="51"/>
        <end position="64"/>
    </location>
</feature>
<dbReference type="STRING" id="1448308.A0A2T2N9J5"/>
<feature type="domain" description="Helicase ATP-binding" evidence="12">
    <location>
        <begin position="338"/>
        <end position="531"/>
    </location>
</feature>
<dbReference type="PROSITE" id="PS51192">
    <property type="entry name" value="HELICASE_ATP_BIND_1"/>
    <property type="match status" value="1"/>
</dbReference>
<dbReference type="OrthoDB" id="448448at2759"/>
<dbReference type="Proteomes" id="UP000240883">
    <property type="component" value="Unassembled WGS sequence"/>
</dbReference>
<evidence type="ECO:0000256" key="1">
    <source>
        <dbReference type="ARBA" id="ARBA00007025"/>
    </source>
</evidence>
<dbReference type="GO" id="GO:0005634">
    <property type="term" value="C:nucleus"/>
    <property type="evidence" value="ECO:0007669"/>
    <property type="project" value="TreeGrafter"/>
</dbReference>
<evidence type="ECO:0000256" key="7">
    <source>
        <dbReference type="ARBA" id="ARBA00022833"/>
    </source>
</evidence>
<dbReference type="FunFam" id="3.40.50.300:FF:003823">
    <property type="entry name" value="SNF2 family helicase, putative"/>
    <property type="match status" value="1"/>
</dbReference>
<feature type="region of interest" description="Disordered" evidence="10">
    <location>
        <begin position="821"/>
        <end position="852"/>
    </location>
</feature>
<dbReference type="InterPro" id="IPR000330">
    <property type="entry name" value="SNF2_N"/>
</dbReference>
<proteinExistence type="inferred from homology"/>
<dbReference type="InterPro" id="IPR001841">
    <property type="entry name" value="Znf_RING"/>
</dbReference>
<feature type="compositionally biased region" description="Acidic residues" evidence="10">
    <location>
        <begin position="822"/>
        <end position="832"/>
    </location>
</feature>
<dbReference type="InterPro" id="IPR038718">
    <property type="entry name" value="SNF2-like_sf"/>
</dbReference>
<keyword evidence="7" id="KW-0862">Zinc</keyword>
<dbReference type="EMBL" id="KZ678142">
    <property type="protein sequence ID" value="PSN62122.1"/>
    <property type="molecule type" value="Genomic_DNA"/>
</dbReference>
<dbReference type="Pfam" id="PF00176">
    <property type="entry name" value="SNF2-rel_dom"/>
    <property type="match status" value="1"/>
</dbReference>
<dbReference type="CDD" id="cd18008">
    <property type="entry name" value="DEXDc_SHPRH-like"/>
    <property type="match status" value="1"/>
</dbReference>
<dbReference type="GO" id="GO:0005524">
    <property type="term" value="F:ATP binding"/>
    <property type="evidence" value="ECO:0007669"/>
    <property type="project" value="UniProtKB-KW"/>
</dbReference>
<feature type="domain" description="RING-type" evidence="11">
    <location>
        <begin position="766"/>
        <end position="810"/>
    </location>
</feature>
<dbReference type="PROSITE" id="PS50089">
    <property type="entry name" value="ZF_RING_2"/>
    <property type="match status" value="1"/>
</dbReference>
<dbReference type="InterPro" id="IPR001650">
    <property type="entry name" value="Helicase_C-like"/>
</dbReference>
<dbReference type="Gene3D" id="3.40.50.300">
    <property type="entry name" value="P-loop containing nucleotide triphosphate hydrolases"/>
    <property type="match status" value="1"/>
</dbReference>
<dbReference type="InterPro" id="IPR014001">
    <property type="entry name" value="Helicase_ATP-bd"/>
</dbReference>
<dbReference type="Pfam" id="PF00271">
    <property type="entry name" value="Helicase_C"/>
    <property type="match status" value="1"/>
</dbReference>
<keyword evidence="6" id="KW-0347">Helicase</keyword>
<dbReference type="SMART" id="SM00490">
    <property type="entry name" value="HELICc"/>
    <property type="match status" value="1"/>
</dbReference>
<accession>A0A2T2N9J5</accession>
<feature type="region of interest" description="Disordered" evidence="10">
    <location>
        <begin position="1"/>
        <end position="64"/>
    </location>
</feature>
<name>A0A2T2N9J5_CORCC</name>
<keyword evidence="15" id="KW-1185">Reference proteome</keyword>
<evidence type="ECO:0000256" key="8">
    <source>
        <dbReference type="ARBA" id="ARBA00022840"/>
    </source>
</evidence>
<sequence length="1081" mass="123109">MSQSKKAVKKAIPTNIRRAEPDQEDFLEAIQGRNTADNAKGEMNDASYEAKQAEEDKKTDNEFEEKRLKYRELKRKNGTLTLRESIEWRKIESDYGSRQRKREQDKIRAQEELEDPSELFPTHQEGDDPNESGSDTDMDIDNTSNPRKRRRPEPPSKAPVGTSLRDHEIRSMKVGLDLEGDLPKRKKKRMSTSSTTQSSSTEKPKSSRAAKSKPAITGKSAGKRKSVKEKRKTEDAIRQATSLFTSDIFSQQPDEDAPEQPTFQSRRKTDALRELISAIPLEDKKARSDMSSLLAATKDFTGRGSVKADGKGGWLVKGMKTPLKGYQILGAAFMRRRENASEEPRGGLSADQMGLGKTLMMLANIVNGCSPMKTKVKKTTLLVASPTLLSQWKREIEKHTNCGLRLLRYGPGNRIDSNQPFDVLQLHDIVLTTYNEIMRSYPKNEPPIEYQTAEEKIKWWQEVYEAERGVLHQIKFHRIVLDEAQAIKNHTGRTSIACRALMADHRWALSGTPVLNGLAELYPYFKFLQVPHTGSFRIFKNNYCDAGNPENSERLLVRLAQFMIRRTHEDKMFGAPILKLPKAQQATNYCDFNSVERIIYEVVRTRFATRINLLAKAGDLENSYGNVFVMLLRLRQLTAHVLMLQFVMRDLLEREDIERIRQAVEEIGARSDFEGGKMILAVRKQLDDLHRNGKKNPRNPTADEEHMTDEEDLDDEEEVDNQEPLDNGGIGRGTGKKFGKSYQFGPFLDSLTQGENWQKIKKKAKCSRCDERPVRPWISTCGHLICSSCYDDAVTVAAEMEKESVECLTCGTIPDRYHPCDEGEEFDDEEADGPITRASAQKRKGAQEQMQKRIAREDISENWLSLGGDSVLPSAKTIAIKGQMMNWMKENPDVKIIIYTQFLAMIRILAKMCQEEGWPSEEYKGSMSFKARDQAIDNFAENPEIRVLLSSLRCGGLGLNLTMASRVIILDPWWNNAAEQQAFCRIYRIGQTQTTFMTRMCVRNTIDDRIMAMQKKKQEEIDEIMEDGGRTVKRLSIRDLISLFGNVKEDEGGRPYIMVDNPDPRGGFHADPDHEGFYDEF</sequence>
<dbReference type="GO" id="GO:0004386">
    <property type="term" value="F:helicase activity"/>
    <property type="evidence" value="ECO:0007669"/>
    <property type="project" value="UniProtKB-KW"/>
</dbReference>
<dbReference type="GO" id="GO:0006281">
    <property type="term" value="P:DNA repair"/>
    <property type="evidence" value="ECO:0007669"/>
    <property type="project" value="TreeGrafter"/>
</dbReference>
<evidence type="ECO:0000313" key="15">
    <source>
        <dbReference type="Proteomes" id="UP000240883"/>
    </source>
</evidence>
<dbReference type="GO" id="GO:0016787">
    <property type="term" value="F:hydrolase activity"/>
    <property type="evidence" value="ECO:0007669"/>
    <property type="project" value="UniProtKB-KW"/>
</dbReference>
<evidence type="ECO:0008006" key="16">
    <source>
        <dbReference type="Google" id="ProtNLM"/>
    </source>
</evidence>
<dbReference type="GO" id="GO:0008270">
    <property type="term" value="F:zinc ion binding"/>
    <property type="evidence" value="ECO:0007669"/>
    <property type="project" value="UniProtKB-KW"/>
</dbReference>
<feature type="region of interest" description="Disordered" evidence="10">
    <location>
        <begin position="690"/>
        <end position="734"/>
    </location>
</feature>
<feature type="region of interest" description="Disordered" evidence="10">
    <location>
        <begin position="81"/>
        <end position="266"/>
    </location>
</feature>
<feature type="domain" description="Helicase C-terminal" evidence="13">
    <location>
        <begin position="879"/>
        <end position="1041"/>
    </location>
</feature>
<dbReference type="SUPFAM" id="SSF52540">
    <property type="entry name" value="P-loop containing nucleoside triphosphate hydrolases"/>
    <property type="match status" value="2"/>
</dbReference>
<keyword evidence="5" id="KW-0378">Hydrolase</keyword>
<dbReference type="InterPro" id="IPR027417">
    <property type="entry name" value="P-loop_NTPase"/>
</dbReference>
<evidence type="ECO:0000313" key="14">
    <source>
        <dbReference type="EMBL" id="PSN62122.1"/>
    </source>
</evidence>
<gene>
    <name evidence="14" type="ORF">BS50DRAFT_561205</name>
</gene>
<dbReference type="PROSITE" id="PS00518">
    <property type="entry name" value="ZF_RING_1"/>
    <property type="match status" value="1"/>
</dbReference>
<dbReference type="Gene3D" id="3.40.50.10810">
    <property type="entry name" value="Tandem AAA-ATPase domain"/>
    <property type="match status" value="1"/>
</dbReference>